<proteinExistence type="predicted"/>
<evidence type="ECO:0000313" key="2">
    <source>
        <dbReference type="EMBL" id="KAL2782887.1"/>
    </source>
</evidence>
<dbReference type="SUPFAM" id="SSF81383">
    <property type="entry name" value="F-box domain"/>
    <property type="match status" value="1"/>
</dbReference>
<evidence type="ECO:0000259" key="1">
    <source>
        <dbReference type="PROSITE" id="PS50181"/>
    </source>
</evidence>
<sequence>MSFFVLPPELVYLIIECLPVQDLWNLYNTCKELRDCTVPFLFRSIEIRFEGSIPAKLNSRRLTSPPTRLLELLSDCAIHVREIDVWGDEDEIEQQFIDLLPQFTSLSGFRVSYPPDTSSFQVLLAQLAGVPSLRQLSLDYMSPRTWVLPTSFQSLRGLYLSCIEHEPGVSILPHLPALETLDLNFCCYCLDCPRNGRLPCTVLQFNQLPKLRGLSISGAREGNVICSGQSVGLQELEITFSEGLSLNSLLTAAGTNLEKIRLFDCDFLREGPMPHRVYPMLRHLVIVDSVSGLIAFQFAELPSSVRFSVHIHAEDLESVGNPSQLTDLLGSHTVDLWLSGPNDPHQIQDWTCYLAAMPNVRLKGPNWLKAQETYF</sequence>
<dbReference type="PROSITE" id="PS50181">
    <property type="entry name" value="FBOX"/>
    <property type="match status" value="1"/>
</dbReference>
<dbReference type="EMBL" id="JBFTWV010000301">
    <property type="protein sequence ID" value="KAL2782887.1"/>
    <property type="molecule type" value="Genomic_DNA"/>
</dbReference>
<feature type="domain" description="F-box" evidence="1">
    <location>
        <begin position="1"/>
        <end position="45"/>
    </location>
</feature>
<evidence type="ECO:0000313" key="3">
    <source>
        <dbReference type="Proteomes" id="UP001610563"/>
    </source>
</evidence>
<protein>
    <recommendedName>
        <fullName evidence="1">F-box domain-containing protein</fullName>
    </recommendedName>
</protein>
<dbReference type="Proteomes" id="UP001610563">
    <property type="component" value="Unassembled WGS sequence"/>
</dbReference>
<comment type="caution">
    <text evidence="2">The sequence shown here is derived from an EMBL/GenBank/DDBJ whole genome shotgun (WGS) entry which is preliminary data.</text>
</comment>
<dbReference type="InterPro" id="IPR032675">
    <property type="entry name" value="LRR_dom_sf"/>
</dbReference>
<organism evidence="2 3">
    <name type="scientific">Aspergillus keveii</name>
    <dbReference type="NCBI Taxonomy" id="714993"/>
    <lineage>
        <taxon>Eukaryota</taxon>
        <taxon>Fungi</taxon>
        <taxon>Dikarya</taxon>
        <taxon>Ascomycota</taxon>
        <taxon>Pezizomycotina</taxon>
        <taxon>Eurotiomycetes</taxon>
        <taxon>Eurotiomycetidae</taxon>
        <taxon>Eurotiales</taxon>
        <taxon>Aspergillaceae</taxon>
        <taxon>Aspergillus</taxon>
        <taxon>Aspergillus subgen. Nidulantes</taxon>
    </lineage>
</organism>
<name>A0ABR4FI13_9EURO</name>
<gene>
    <name evidence="2" type="ORF">BJX66DRAFT_345435</name>
</gene>
<dbReference type="InterPro" id="IPR036047">
    <property type="entry name" value="F-box-like_dom_sf"/>
</dbReference>
<dbReference type="SUPFAM" id="SSF52047">
    <property type="entry name" value="RNI-like"/>
    <property type="match status" value="1"/>
</dbReference>
<dbReference type="InterPro" id="IPR001810">
    <property type="entry name" value="F-box_dom"/>
</dbReference>
<reference evidence="2 3" key="1">
    <citation type="submission" date="2024-07" db="EMBL/GenBank/DDBJ databases">
        <title>Section-level genome sequencing and comparative genomics of Aspergillus sections Usti and Cavernicolus.</title>
        <authorList>
            <consortium name="Lawrence Berkeley National Laboratory"/>
            <person name="Nybo J.L."/>
            <person name="Vesth T.C."/>
            <person name="Theobald S."/>
            <person name="Frisvad J.C."/>
            <person name="Larsen T.O."/>
            <person name="Kjaerboelling I."/>
            <person name="Rothschild-Mancinelli K."/>
            <person name="Lyhne E.K."/>
            <person name="Kogle M.E."/>
            <person name="Barry K."/>
            <person name="Clum A."/>
            <person name="Na H."/>
            <person name="Ledsgaard L."/>
            <person name="Lin J."/>
            <person name="Lipzen A."/>
            <person name="Kuo A."/>
            <person name="Riley R."/>
            <person name="Mondo S."/>
            <person name="Labutti K."/>
            <person name="Haridas S."/>
            <person name="Pangalinan J."/>
            <person name="Salamov A.A."/>
            <person name="Simmons B.A."/>
            <person name="Magnuson J.K."/>
            <person name="Chen J."/>
            <person name="Drula E."/>
            <person name="Henrissat B."/>
            <person name="Wiebenga A."/>
            <person name="Lubbers R.J."/>
            <person name="Gomes A.C."/>
            <person name="Makela M.R."/>
            <person name="Stajich J."/>
            <person name="Grigoriev I.V."/>
            <person name="Mortensen U.H."/>
            <person name="De Vries R.P."/>
            <person name="Baker S.E."/>
            <person name="Andersen M.R."/>
        </authorList>
    </citation>
    <scope>NUCLEOTIDE SEQUENCE [LARGE SCALE GENOMIC DNA]</scope>
    <source>
        <strain evidence="2 3">CBS 209.92</strain>
    </source>
</reference>
<keyword evidence="3" id="KW-1185">Reference proteome</keyword>
<dbReference type="Gene3D" id="3.80.10.10">
    <property type="entry name" value="Ribonuclease Inhibitor"/>
    <property type="match status" value="1"/>
</dbReference>
<accession>A0ABR4FI13</accession>